<evidence type="ECO:0000313" key="1">
    <source>
        <dbReference type="EMBL" id="NUY00845.1"/>
    </source>
</evidence>
<sequence length="73" mass="8021">MSMGHAIFRRFAVVRQRTDIGSSHAAAPGESPHAAVGNDPERLERIANYARAGYFNLGYTLDMFHALGEFAPE</sequence>
<comment type="caution">
    <text evidence="1">The sequence shown here is derived from an EMBL/GenBank/DDBJ whole genome shotgun (WGS) entry which is preliminary data.</text>
</comment>
<dbReference type="RefSeq" id="WP_176107309.1">
    <property type="nucleotide sequence ID" value="NZ_JAALDK010000001.1"/>
</dbReference>
<dbReference type="Proteomes" id="UP000594380">
    <property type="component" value="Unassembled WGS sequence"/>
</dbReference>
<protein>
    <submittedName>
        <fullName evidence="1">Uncharacterized protein</fullName>
    </submittedName>
</protein>
<name>A0A7Y6MZV0_9BURK</name>
<reference evidence="1 2" key="1">
    <citation type="submission" date="2020-02" db="EMBL/GenBank/DDBJ databases">
        <title>Paraburkholderia simonii sp. nov. and Paraburkholderia youngii sp. nov. Brazilian and Mexican Mimosa-associated rhizobia.</title>
        <authorList>
            <person name="Mavima L."/>
            <person name="Beukes C.W."/>
            <person name="Chan W.Y."/>
            <person name="Palmer M."/>
            <person name="De Meyer S.E."/>
            <person name="James E.K."/>
            <person name="Venter S.N."/>
            <person name="Steenkamp E.T."/>
        </authorList>
    </citation>
    <scope>NUCLEOTIDE SEQUENCE [LARGE SCALE GENOMIC DNA]</scope>
    <source>
        <strain evidence="1 2">JPY169</strain>
    </source>
</reference>
<dbReference type="AlphaFoldDB" id="A0A7Y6MZV0"/>
<evidence type="ECO:0000313" key="2">
    <source>
        <dbReference type="Proteomes" id="UP000594380"/>
    </source>
</evidence>
<gene>
    <name evidence="1" type="ORF">G5S42_14335</name>
</gene>
<dbReference type="EMBL" id="JAALDK010000001">
    <property type="protein sequence ID" value="NUY00845.1"/>
    <property type="molecule type" value="Genomic_DNA"/>
</dbReference>
<dbReference type="GeneID" id="301101515"/>
<proteinExistence type="predicted"/>
<accession>A0A7Y6MZV0</accession>
<organism evidence="1 2">
    <name type="scientific">Paraburkholderia youngii</name>
    <dbReference type="NCBI Taxonomy" id="2782701"/>
    <lineage>
        <taxon>Bacteria</taxon>
        <taxon>Pseudomonadati</taxon>
        <taxon>Pseudomonadota</taxon>
        <taxon>Betaproteobacteria</taxon>
        <taxon>Burkholderiales</taxon>
        <taxon>Burkholderiaceae</taxon>
        <taxon>Paraburkholderia</taxon>
    </lineage>
</organism>